<protein>
    <submittedName>
        <fullName evidence="3">Zinc finger CCHC domain-containing 12-like protein</fullName>
    </submittedName>
</protein>
<comment type="caution">
    <text evidence="3">The sequence shown here is derived from an EMBL/GenBank/DDBJ whole genome shotgun (WGS) entry which is preliminary data.</text>
</comment>
<feature type="compositionally biased region" description="Polar residues" evidence="1">
    <location>
        <begin position="138"/>
        <end position="151"/>
    </location>
</feature>
<name>A0A498NSV4_LABRO</name>
<dbReference type="EMBL" id="QBIY01011142">
    <property type="protein sequence ID" value="RXN35075.1"/>
    <property type="molecule type" value="Genomic_DNA"/>
</dbReference>
<organism evidence="3 4">
    <name type="scientific">Labeo rohita</name>
    <name type="common">Indian major carp</name>
    <name type="synonym">Cyprinus rohita</name>
    <dbReference type="NCBI Taxonomy" id="84645"/>
    <lineage>
        <taxon>Eukaryota</taxon>
        <taxon>Metazoa</taxon>
        <taxon>Chordata</taxon>
        <taxon>Craniata</taxon>
        <taxon>Vertebrata</taxon>
        <taxon>Euteleostomi</taxon>
        <taxon>Actinopterygii</taxon>
        <taxon>Neopterygii</taxon>
        <taxon>Teleostei</taxon>
        <taxon>Ostariophysi</taxon>
        <taxon>Cypriniformes</taxon>
        <taxon>Cyprinidae</taxon>
        <taxon>Labeoninae</taxon>
        <taxon>Labeonini</taxon>
        <taxon>Labeo</taxon>
    </lineage>
</organism>
<proteinExistence type="predicted"/>
<feature type="signal peptide" evidence="2">
    <location>
        <begin position="1"/>
        <end position="19"/>
    </location>
</feature>
<reference evidence="3 4" key="1">
    <citation type="submission" date="2018-03" db="EMBL/GenBank/DDBJ databases">
        <title>Draft genome sequence of Rohu Carp (Labeo rohita).</title>
        <authorList>
            <person name="Das P."/>
            <person name="Kushwaha B."/>
            <person name="Joshi C.G."/>
            <person name="Kumar D."/>
            <person name="Nagpure N.S."/>
            <person name="Sahoo L."/>
            <person name="Das S.P."/>
            <person name="Bit A."/>
            <person name="Patnaik S."/>
            <person name="Meher P.K."/>
            <person name="Jayasankar P."/>
            <person name="Koringa P.G."/>
            <person name="Patel N.V."/>
            <person name="Hinsu A.T."/>
            <person name="Kumar R."/>
            <person name="Pandey M."/>
            <person name="Agarwal S."/>
            <person name="Srivastava S."/>
            <person name="Singh M."/>
            <person name="Iquebal M.A."/>
            <person name="Jaiswal S."/>
            <person name="Angadi U.B."/>
            <person name="Kumar N."/>
            <person name="Raza M."/>
            <person name="Shah T.M."/>
            <person name="Rai A."/>
            <person name="Jena J.K."/>
        </authorList>
    </citation>
    <scope>NUCLEOTIDE SEQUENCE [LARGE SCALE GENOMIC DNA]</scope>
    <source>
        <strain evidence="3">DASCIFA01</strain>
        <tissue evidence="3">Testis</tissue>
    </source>
</reference>
<feature type="compositionally biased region" description="Polar residues" evidence="1">
    <location>
        <begin position="111"/>
        <end position="125"/>
    </location>
</feature>
<feature type="region of interest" description="Disordered" evidence="1">
    <location>
        <begin position="107"/>
        <end position="151"/>
    </location>
</feature>
<dbReference type="STRING" id="84645.A0A498NSV4"/>
<dbReference type="AlphaFoldDB" id="A0A498NSV4"/>
<evidence type="ECO:0000313" key="4">
    <source>
        <dbReference type="Proteomes" id="UP000290572"/>
    </source>
</evidence>
<gene>
    <name evidence="3" type="ORF">ROHU_003869</name>
</gene>
<sequence length="253" mass="27668">MQTAIGIPVLGLLQILVLHCPGPPLWVTLQRSQRNPGPHALSDVYVQKLGKTTTQTYLSELEALASRSGESFEDVLRGMLAHIHEVVVPKPCPEPTLVEAEGTLPAHSEDLPQTDSTFRQSQVTASAARPHTVPPVSAATSPESPSLTVSDLNPPAVQKVVVEHLVRTSDLPVSGNHCDSVLSLVKFPIHPMRLIMKLGALALNFSFKTQQSQISTEYAGFHRLTQHSWRTAHGRGNGWARLLKLLRHNGCRY</sequence>
<dbReference type="Proteomes" id="UP000290572">
    <property type="component" value="Unassembled WGS sequence"/>
</dbReference>
<keyword evidence="4" id="KW-1185">Reference proteome</keyword>
<feature type="chain" id="PRO_5019784486" evidence="2">
    <location>
        <begin position="20"/>
        <end position="253"/>
    </location>
</feature>
<keyword evidence="2" id="KW-0732">Signal</keyword>
<accession>A0A498NSV4</accession>
<evidence type="ECO:0000256" key="2">
    <source>
        <dbReference type="SAM" id="SignalP"/>
    </source>
</evidence>
<evidence type="ECO:0000313" key="3">
    <source>
        <dbReference type="EMBL" id="RXN35075.1"/>
    </source>
</evidence>
<evidence type="ECO:0000256" key="1">
    <source>
        <dbReference type="SAM" id="MobiDB-lite"/>
    </source>
</evidence>